<dbReference type="PROSITE" id="PS50994">
    <property type="entry name" value="INTEGRASE"/>
    <property type="match status" value="1"/>
</dbReference>
<organism evidence="3 4">
    <name type="scientific">Nicotiana tabacum</name>
    <name type="common">Common tobacco</name>
    <dbReference type="NCBI Taxonomy" id="4097"/>
    <lineage>
        <taxon>Eukaryota</taxon>
        <taxon>Viridiplantae</taxon>
        <taxon>Streptophyta</taxon>
        <taxon>Embryophyta</taxon>
        <taxon>Tracheophyta</taxon>
        <taxon>Spermatophyta</taxon>
        <taxon>Magnoliopsida</taxon>
        <taxon>eudicotyledons</taxon>
        <taxon>Gunneridae</taxon>
        <taxon>Pentapetalae</taxon>
        <taxon>asterids</taxon>
        <taxon>lamiids</taxon>
        <taxon>Solanales</taxon>
        <taxon>Solanaceae</taxon>
        <taxon>Nicotianoideae</taxon>
        <taxon>Nicotianeae</taxon>
        <taxon>Nicotiana</taxon>
    </lineage>
</organism>
<evidence type="ECO:0000313" key="3">
    <source>
        <dbReference type="Proteomes" id="UP000790787"/>
    </source>
</evidence>
<dbReference type="InterPro" id="IPR050951">
    <property type="entry name" value="Retrovirus_Pol_polyprotein"/>
</dbReference>
<dbReference type="OrthoDB" id="1304243at2759"/>
<dbReference type="KEGG" id="nta:107816914"/>
<keyword evidence="3" id="KW-1185">Reference proteome</keyword>
<accession>A0A1S4CAH8</accession>
<evidence type="ECO:0000313" key="4">
    <source>
        <dbReference type="RefSeq" id="XP_016498148.1"/>
    </source>
</evidence>
<dbReference type="SUPFAM" id="SSF56672">
    <property type="entry name" value="DNA/RNA polymerases"/>
    <property type="match status" value="1"/>
</dbReference>
<dbReference type="InterPro" id="IPR041577">
    <property type="entry name" value="RT_RNaseH_2"/>
</dbReference>
<reference evidence="3" key="1">
    <citation type="journal article" date="2014" name="Nat. Commun.">
        <title>The tobacco genome sequence and its comparison with those of tomato and potato.</title>
        <authorList>
            <person name="Sierro N."/>
            <person name="Battey J.N."/>
            <person name="Ouadi S."/>
            <person name="Bakaher N."/>
            <person name="Bovet L."/>
            <person name="Willig A."/>
            <person name="Goepfert S."/>
            <person name="Peitsch M.C."/>
            <person name="Ivanov N.V."/>
        </authorList>
    </citation>
    <scope>NUCLEOTIDE SEQUENCE [LARGE SCALE GENOMIC DNA]</scope>
</reference>
<dbReference type="GO" id="GO:0015074">
    <property type="term" value="P:DNA integration"/>
    <property type="evidence" value="ECO:0007669"/>
    <property type="project" value="InterPro"/>
</dbReference>
<dbReference type="RefSeq" id="XP_016498148.1">
    <property type="nucleotide sequence ID" value="XM_016642662.1"/>
</dbReference>
<dbReference type="Gene3D" id="3.30.420.10">
    <property type="entry name" value="Ribonuclease H-like superfamily/Ribonuclease H"/>
    <property type="match status" value="1"/>
</dbReference>
<dbReference type="SUPFAM" id="SSF53098">
    <property type="entry name" value="Ribonuclease H-like"/>
    <property type="match status" value="1"/>
</dbReference>
<protein>
    <submittedName>
        <fullName evidence="4">Uncharacterized protein LOC107816914</fullName>
    </submittedName>
</protein>
<sequence>MDDFTSFGDDFLKILELVLERCKATHLVLNWEKCHFMVKKGIVLCHKLTAHGIEVDRAKVDVHQKLFQHYQAVNFIACKGFQSQPFEIMCDASDVVVGAVLGQRNDKMFRPIYYTSLMLNDSLKLIEIREEFPDEKIFSIVAVSERSSWYANVANFLASGWLPRDLFCDQRRKFQGEMTSILSPCHEEQLEDTIVETVLQQRSNDARVVCEFLRKNIFTRFGTPQVIISDNGSHFVNKQFVALLSKYEATHKIGTPYHAQTSGQVEVANRELKRIPEKMISASRTDWSVKMDEALWAYRTAFKTTIGTSPFKLVYRKSCHLPVEIEHKAYWAMKLLNLDLSLTDEHKLLQMNELEEFKLNAYENAQFLKEKNKEVA</sequence>
<dbReference type="PaxDb" id="4097-A0A1S4CAH8"/>
<feature type="domain" description="Integrase catalytic" evidence="2">
    <location>
        <begin position="208"/>
        <end position="318"/>
    </location>
</feature>
<reference evidence="4" key="2">
    <citation type="submission" date="2025-08" db="UniProtKB">
        <authorList>
            <consortium name="RefSeq"/>
        </authorList>
    </citation>
    <scope>IDENTIFICATION</scope>
    <source>
        <tissue evidence="4">Leaf</tissue>
    </source>
</reference>
<keyword evidence="1" id="KW-0511">Multifunctional enzyme</keyword>
<dbReference type="Pfam" id="PF17919">
    <property type="entry name" value="RT_RNaseH_2"/>
    <property type="match status" value="1"/>
</dbReference>
<dbReference type="PANTHER" id="PTHR37984:SF5">
    <property type="entry name" value="PROTEIN NYNRIN-LIKE"/>
    <property type="match status" value="1"/>
</dbReference>
<evidence type="ECO:0000256" key="1">
    <source>
        <dbReference type="ARBA" id="ARBA00023268"/>
    </source>
</evidence>
<dbReference type="InterPro" id="IPR043128">
    <property type="entry name" value="Rev_trsase/Diguanyl_cyclase"/>
</dbReference>
<dbReference type="InterPro" id="IPR001584">
    <property type="entry name" value="Integrase_cat-core"/>
</dbReference>
<proteinExistence type="predicted"/>
<dbReference type="InterPro" id="IPR012337">
    <property type="entry name" value="RNaseH-like_sf"/>
</dbReference>
<dbReference type="Proteomes" id="UP000790787">
    <property type="component" value="Chromosome 23"/>
</dbReference>
<name>A0A1S4CAH8_TOBAC</name>
<dbReference type="GO" id="GO:0003676">
    <property type="term" value="F:nucleic acid binding"/>
    <property type="evidence" value="ECO:0007669"/>
    <property type="project" value="InterPro"/>
</dbReference>
<dbReference type="Pfam" id="PF00665">
    <property type="entry name" value="rve"/>
    <property type="match status" value="1"/>
</dbReference>
<dbReference type="PANTHER" id="PTHR37984">
    <property type="entry name" value="PROTEIN CBG26694"/>
    <property type="match status" value="1"/>
</dbReference>
<dbReference type="InterPro" id="IPR043502">
    <property type="entry name" value="DNA/RNA_pol_sf"/>
</dbReference>
<dbReference type="GO" id="GO:0003824">
    <property type="term" value="F:catalytic activity"/>
    <property type="evidence" value="ECO:0007669"/>
    <property type="project" value="UniProtKB-KW"/>
</dbReference>
<dbReference type="GeneID" id="107816914"/>
<gene>
    <name evidence="4" type="primary">LOC107816914</name>
</gene>
<dbReference type="Gene3D" id="3.30.70.270">
    <property type="match status" value="1"/>
</dbReference>
<dbReference type="InterPro" id="IPR036397">
    <property type="entry name" value="RNaseH_sf"/>
</dbReference>
<dbReference type="AlphaFoldDB" id="A0A1S4CAH8"/>
<evidence type="ECO:0000259" key="2">
    <source>
        <dbReference type="PROSITE" id="PS50994"/>
    </source>
</evidence>